<reference evidence="1 2" key="1">
    <citation type="submission" date="2019-02" db="EMBL/GenBank/DDBJ databases">
        <title>Deep-cultivation of Planctomycetes and their phenomic and genomic characterization uncovers novel biology.</title>
        <authorList>
            <person name="Wiegand S."/>
            <person name="Jogler M."/>
            <person name="Boedeker C."/>
            <person name="Pinto D."/>
            <person name="Vollmers J."/>
            <person name="Rivas-Marin E."/>
            <person name="Kohn T."/>
            <person name="Peeters S.H."/>
            <person name="Heuer A."/>
            <person name="Rast P."/>
            <person name="Oberbeckmann S."/>
            <person name="Bunk B."/>
            <person name="Jeske O."/>
            <person name="Meyerdierks A."/>
            <person name="Storesund J.E."/>
            <person name="Kallscheuer N."/>
            <person name="Luecker S."/>
            <person name="Lage O.M."/>
            <person name="Pohl T."/>
            <person name="Merkel B.J."/>
            <person name="Hornburger P."/>
            <person name="Mueller R.-W."/>
            <person name="Bruemmer F."/>
            <person name="Labrenz M."/>
            <person name="Spormann A.M."/>
            <person name="Op den Camp H."/>
            <person name="Overmann J."/>
            <person name="Amann R."/>
            <person name="Jetten M.S.M."/>
            <person name="Mascher T."/>
            <person name="Medema M.H."/>
            <person name="Devos D.P."/>
            <person name="Kaster A.-K."/>
            <person name="Ovreas L."/>
            <person name="Rohde M."/>
            <person name="Galperin M.Y."/>
            <person name="Jogler C."/>
        </authorList>
    </citation>
    <scope>NUCLEOTIDE SEQUENCE [LARGE SCALE GENOMIC DNA]</scope>
    <source>
        <strain evidence="1 2">TBK1r</strain>
    </source>
</reference>
<name>A0ABX5XMA4_9BACT</name>
<evidence type="ECO:0000313" key="1">
    <source>
        <dbReference type="EMBL" id="QDV83044.1"/>
    </source>
</evidence>
<dbReference type="EMBL" id="CP036432">
    <property type="protein sequence ID" value="QDV83044.1"/>
    <property type="molecule type" value="Genomic_DNA"/>
</dbReference>
<proteinExistence type="predicted"/>
<accession>A0ABX5XMA4</accession>
<evidence type="ECO:0008006" key="3">
    <source>
        <dbReference type="Google" id="ProtNLM"/>
    </source>
</evidence>
<protein>
    <recommendedName>
        <fullName evidence="3">Formyltransferase/hydrolase complex Fhc subunit B</fullName>
    </recommendedName>
</protein>
<organism evidence="1 2">
    <name type="scientific">Stieleria magnilauensis</name>
    <dbReference type="NCBI Taxonomy" id="2527963"/>
    <lineage>
        <taxon>Bacteria</taxon>
        <taxon>Pseudomonadati</taxon>
        <taxon>Planctomycetota</taxon>
        <taxon>Planctomycetia</taxon>
        <taxon>Pirellulales</taxon>
        <taxon>Pirellulaceae</taxon>
        <taxon>Stieleria</taxon>
    </lineage>
</organism>
<keyword evidence="2" id="KW-1185">Reference proteome</keyword>
<evidence type="ECO:0000313" key="2">
    <source>
        <dbReference type="Proteomes" id="UP000318081"/>
    </source>
</evidence>
<gene>
    <name evidence="1" type="ORF">TBK1r_19770</name>
</gene>
<dbReference type="Proteomes" id="UP000318081">
    <property type="component" value="Chromosome"/>
</dbReference>
<sequence>MPSDPIVCPFCPLCCDDVRVDVASGETDVPCELAQLELAAAVQTLPARIGSESIDSIDWNALGESLSLHPTPVVEFNGATIAEAKLLETLVAEGRIQLRIADAASARALDQTIARDGLLGTTLGDAVRRAEYFWVIGNLDQHTPRLKERLNQSGAALEYTPTATIGLFSRLHELLGGLANDAAGNPAAIDPSGAEPDRLHEHFRNSRSTVVVVGEAAFESGEEVIAGEMLLRWIARWNEAALPITGEQEGDDPIVSRVTLLRLTADQNLRTVIRWRNNQVSPSELSSPPVATIRVGSPVGDAAPVRLQIGGVDPGQSLAHAYLPAAVPGVHHADTTIRGDGSVTLPLAGWTDSTDPRRADVLQRVLGDA</sequence>
<dbReference type="RefSeq" id="WP_145209333.1">
    <property type="nucleotide sequence ID" value="NZ_CP036432.1"/>
</dbReference>